<evidence type="ECO:0000256" key="1">
    <source>
        <dbReference type="ARBA" id="ARBA00004123"/>
    </source>
</evidence>
<dbReference type="OrthoDB" id="5229455at2759"/>
<dbReference type="GO" id="GO:0000981">
    <property type="term" value="F:DNA-binding transcription factor activity, RNA polymerase II-specific"/>
    <property type="evidence" value="ECO:0007669"/>
    <property type="project" value="InterPro"/>
</dbReference>
<keyword evidence="2" id="KW-0539">Nucleus</keyword>
<dbReference type="Proteomes" id="UP000770015">
    <property type="component" value="Unassembled WGS sequence"/>
</dbReference>
<evidence type="ECO:0000313" key="6">
    <source>
        <dbReference type="Proteomes" id="UP000770015"/>
    </source>
</evidence>
<comment type="caution">
    <text evidence="5">The sequence shown here is derived from an EMBL/GenBank/DDBJ whole genome shotgun (WGS) entry which is preliminary data.</text>
</comment>
<keyword evidence="6" id="KW-1185">Reference proteome</keyword>
<proteinExistence type="predicted"/>
<gene>
    <name evidence="5" type="ORF">F5X68DRAFT_171105</name>
</gene>
<dbReference type="SMART" id="SM00066">
    <property type="entry name" value="GAL4"/>
    <property type="match status" value="1"/>
</dbReference>
<dbReference type="EMBL" id="JAGSXJ010000015">
    <property type="protein sequence ID" value="KAH6685431.1"/>
    <property type="molecule type" value="Genomic_DNA"/>
</dbReference>
<dbReference type="Pfam" id="PF00172">
    <property type="entry name" value="Zn_clus"/>
    <property type="match status" value="1"/>
</dbReference>
<feature type="region of interest" description="Disordered" evidence="3">
    <location>
        <begin position="50"/>
        <end position="123"/>
    </location>
</feature>
<dbReference type="PROSITE" id="PS50048">
    <property type="entry name" value="ZN2_CY6_FUNGAL_2"/>
    <property type="match status" value="1"/>
</dbReference>
<evidence type="ECO:0000313" key="5">
    <source>
        <dbReference type="EMBL" id="KAH6685431.1"/>
    </source>
</evidence>
<dbReference type="PANTHER" id="PTHR37534">
    <property type="entry name" value="TRANSCRIPTIONAL ACTIVATOR PROTEIN UGA3"/>
    <property type="match status" value="1"/>
</dbReference>
<protein>
    <submittedName>
        <fullName evidence="5">Fungal-specific transcription factor domain-containing protein</fullName>
    </submittedName>
</protein>
<comment type="subcellular location">
    <subcellularLocation>
        <location evidence="1">Nucleus</location>
    </subcellularLocation>
</comment>
<evidence type="ECO:0000259" key="4">
    <source>
        <dbReference type="PROSITE" id="PS50048"/>
    </source>
</evidence>
<dbReference type="InterPro" id="IPR001138">
    <property type="entry name" value="Zn2Cys6_DnaBD"/>
</dbReference>
<evidence type="ECO:0000256" key="3">
    <source>
        <dbReference type="SAM" id="MobiDB-lite"/>
    </source>
</evidence>
<accession>A0A9P9AAM8</accession>
<feature type="domain" description="Zn(2)-C6 fungal-type" evidence="4">
    <location>
        <begin position="9"/>
        <end position="39"/>
    </location>
</feature>
<dbReference type="InterPro" id="IPR021858">
    <property type="entry name" value="Fun_TF"/>
</dbReference>
<dbReference type="InterPro" id="IPR036864">
    <property type="entry name" value="Zn2-C6_fun-type_DNA-bd_sf"/>
</dbReference>
<sequence>MQRRRLRGACLQCARKKRKCDHKQPQCSQCLKHGQTCELQTFKLSTLSKFSSRQTTAGPESPASQSPSTRSHPRPPPASQASVPAPTLVVGDVVPDMPSCSAQTGSTLPGEPSPCGDSSFLAPDDTSSGVFNGPGQLAMTIVGDDDDTVENIDDSVSMDLLAPSFDPDVLELTSNLDTIPDATELLISMRDLGNGSAVLGALPDLPFDQLYCPMPWPADMLVSSDRRFLWQYFLTVAEADFLCLDWDDVGHYYDFQHPYITTLPQMALSNDALRSAIFCFAAAQYELRHGRDDFARTRRIAGSEASRALSTQVTQGTNDAALLSMISAATLLQYFGTERHDYQSLAARLALQYLSRPKSLSEASTPFQEIPLTEFRWSIISTLCSLHQPSVSLGTELCRMIEMDEIEIKKNYSTAFQHWVSHPIYSFSPRLVNPLLRIGALLETQLLQLQDTDALPDPSWTTKVDEAEDMLLHAQDCDMNAASNSVLGSGDPAAVIALNASMYAAGAILLYARLRALPATAPFIRRQTQIVTDEVAKIPTDSRVGFALVFPLFIAGCEAVEQQMRDTIVDRLREPGGVTYIRGDLVGALKHIWEIRDLEPGLPWPNWVAQVDPCYRISCLF</sequence>
<dbReference type="Gene3D" id="4.10.240.10">
    <property type="entry name" value="Zn(2)-C6 fungal-type DNA-binding domain"/>
    <property type="match status" value="1"/>
</dbReference>
<dbReference type="PROSITE" id="PS00463">
    <property type="entry name" value="ZN2_CY6_FUNGAL_1"/>
    <property type="match status" value="1"/>
</dbReference>
<organism evidence="5 6">
    <name type="scientific">Plectosphaerella plurivora</name>
    <dbReference type="NCBI Taxonomy" id="936078"/>
    <lineage>
        <taxon>Eukaryota</taxon>
        <taxon>Fungi</taxon>
        <taxon>Dikarya</taxon>
        <taxon>Ascomycota</taxon>
        <taxon>Pezizomycotina</taxon>
        <taxon>Sordariomycetes</taxon>
        <taxon>Hypocreomycetidae</taxon>
        <taxon>Glomerellales</taxon>
        <taxon>Plectosphaerellaceae</taxon>
        <taxon>Plectosphaerella</taxon>
    </lineage>
</organism>
<dbReference type="GO" id="GO:0008270">
    <property type="term" value="F:zinc ion binding"/>
    <property type="evidence" value="ECO:0007669"/>
    <property type="project" value="InterPro"/>
</dbReference>
<dbReference type="GO" id="GO:0000976">
    <property type="term" value="F:transcription cis-regulatory region binding"/>
    <property type="evidence" value="ECO:0007669"/>
    <property type="project" value="TreeGrafter"/>
</dbReference>
<evidence type="ECO:0000256" key="2">
    <source>
        <dbReference type="ARBA" id="ARBA00023242"/>
    </source>
</evidence>
<reference evidence="5" key="1">
    <citation type="journal article" date="2021" name="Nat. Commun.">
        <title>Genetic determinants of endophytism in the Arabidopsis root mycobiome.</title>
        <authorList>
            <person name="Mesny F."/>
            <person name="Miyauchi S."/>
            <person name="Thiergart T."/>
            <person name="Pickel B."/>
            <person name="Atanasova L."/>
            <person name="Karlsson M."/>
            <person name="Huettel B."/>
            <person name="Barry K.W."/>
            <person name="Haridas S."/>
            <person name="Chen C."/>
            <person name="Bauer D."/>
            <person name="Andreopoulos W."/>
            <person name="Pangilinan J."/>
            <person name="LaButti K."/>
            <person name="Riley R."/>
            <person name="Lipzen A."/>
            <person name="Clum A."/>
            <person name="Drula E."/>
            <person name="Henrissat B."/>
            <person name="Kohler A."/>
            <person name="Grigoriev I.V."/>
            <person name="Martin F.M."/>
            <person name="Hacquard S."/>
        </authorList>
    </citation>
    <scope>NUCLEOTIDE SEQUENCE</scope>
    <source>
        <strain evidence="5">MPI-SDFR-AT-0117</strain>
    </source>
</reference>
<dbReference type="PANTHER" id="PTHR37534:SF43">
    <property type="entry name" value="FINGER DOMAIN PROTEIN, PUTATIVE (AFU_ORTHOLOGUE AFUA_1G01850)-RELATED"/>
    <property type="match status" value="1"/>
</dbReference>
<dbReference type="Pfam" id="PF11951">
    <property type="entry name" value="Fungal_trans_2"/>
    <property type="match status" value="1"/>
</dbReference>
<dbReference type="SUPFAM" id="SSF57701">
    <property type="entry name" value="Zn2/Cys6 DNA-binding domain"/>
    <property type="match status" value="1"/>
</dbReference>
<name>A0A9P9AAM8_9PEZI</name>
<dbReference type="AlphaFoldDB" id="A0A9P9AAM8"/>
<dbReference type="GO" id="GO:0005634">
    <property type="term" value="C:nucleus"/>
    <property type="evidence" value="ECO:0007669"/>
    <property type="project" value="UniProtKB-SubCell"/>
</dbReference>
<dbReference type="CDD" id="cd00067">
    <property type="entry name" value="GAL4"/>
    <property type="match status" value="1"/>
</dbReference>
<dbReference type="PRINTS" id="PR00755">
    <property type="entry name" value="AFLATOXINBRP"/>
</dbReference>
<dbReference type="GO" id="GO:0045944">
    <property type="term" value="P:positive regulation of transcription by RNA polymerase II"/>
    <property type="evidence" value="ECO:0007669"/>
    <property type="project" value="TreeGrafter"/>
</dbReference>